<evidence type="ECO:0000313" key="4">
    <source>
        <dbReference type="Proteomes" id="UP000317728"/>
    </source>
</evidence>
<dbReference type="GO" id="GO:0004519">
    <property type="term" value="F:endonuclease activity"/>
    <property type="evidence" value="ECO:0007669"/>
    <property type="project" value="InterPro"/>
</dbReference>
<proteinExistence type="predicted"/>
<dbReference type="RefSeq" id="WP_075908169.1">
    <property type="nucleotide sequence ID" value="NZ_CP041150.1"/>
</dbReference>
<dbReference type="PANTHER" id="PTHR41287">
    <property type="match status" value="1"/>
</dbReference>
<evidence type="ECO:0000259" key="2">
    <source>
        <dbReference type="Pfam" id="PF20441"/>
    </source>
</evidence>
<dbReference type="InterPro" id="IPR046461">
    <property type="entry name" value="TerL_ATPase"/>
</dbReference>
<gene>
    <name evidence="3" type="ORF">FJK96_18105</name>
</gene>
<feature type="domain" description="Terminase large subunit-like ATPase" evidence="1">
    <location>
        <begin position="113"/>
        <end position="266"/>
    </location>
</feature>
<name>A0AB73U6N0_MYCCH</name>
<dbReference type="InterPro" id="IPR027417">
    <property type="entry name" value="P-loop_NTPase"/>
</dbReference>
<dbReference type="EMBL" id="CP041150">
    <property type="protein sequence ID" value="QDF71878.1"/>
    <property type="molecule type" value="Genomic_DNA"/>
</dbReference>
<dbReference type="Pfam" id="PF03354">
    <property type="entry name" value="TerL_ATPase"/>
    <property type="match status" value="1"/>
</dbReference>
<dbReference type="InterPro" id="IPR046462">
    <property type="entry name" value="TerL_nuclease"/>
</dbReference>
<dbReference type="InterPro" id="IPR005021">
    <property type="entry name" value="Terminase_largesu-like"/>
</dbReference>
<accession>A0AB73U6N0</accession>
<dbReference type="Proteomes" id="UP000317728">
    <property type="component" value="Chromosome"/>
</dbReference>
<evidence type="ECO:0000313" key="3">
    <source>
        <dbReference type="EMBL" id="QDF71878.1"/>
    </source>
</evidence>
<evidence type="ECO:0000259" key="1">
    <source>
        <dbReference type="Pfam" id="PF03354"/>
    </source>
</evidence>
<dbReference type="Gene3D" id="3.40.50.300">
    <property type="entry name" value="P-loop containing nucleotide triphosphate hydrolases"/>
    <property type="match status" value="1"/>
</dbReference>
<sequence>MTKTPSPRANSTWADADLDALKLSPEVAWYLESRGYPVPDCPPLHKTPEPRDVPGAAFDPERVDKVIRAFRQLRHVKGRFAGQTLEPDCWQVAHIIAPWAGWVAPSVDTGDYARIITTLYVELPRKNGKTTVAGGIGIYLTAADGEPGAQVICAATTADQARFAFDPIRQLADSAPGLKKYVKAFRNRITHPATGSYFQPVANVGDAQHGADLHGGIVDELHLHKTVDLIEALETGTGSRIQPLILYITTADSGRRHTPYDAKRNRIEQLARGALKDHTTYGVIWAAEKPEYEKGKLVKGDDPFAESTWRKANPGFGISPTKRFMQQAAKKAQDSPAELASFLRLHLGIRTKQLTRYLDLGAWDNNASIVDVDRLKGRECYGGLDLGSTSDLCALAWVFPDGDAFDVLVRSWAPEASLESLDARTAGSASVWAKAGWLTLTPGNVTDYDFIKAQIASDRDAFVVKEIAYDRWNATQLVNDLTTDGAPMSTMGQGFASMSAPTKDLQRLIKRGTPEVPLIRHGGNPLMRWQIDNFGVALDPAGNVKPDKANAGDKIDGVVALIMALARATAAREVEYESAYETGHLMTV</sequence>
<dbReference type="Pfam" id="PF20441">
    <property type="entry name" value="TerL_nuclease"/>
    <property type="match status" value="1"/>
</dbReference>
<organism evidence="3 4">
    <name type="scientific">Mycobacteroides chelonae</name>
    <name type="common">Mycobacterium chelonae</name>
    <dbReference type="NCBI Taxonomy" id="1774"/>
    <lineage>
        <taxon>Bacteria</taxon>
        <taxon>Bacillati</taxon>
        <taxon>Actinomycetota</taxon>
        <taxon>Actinomycetes</taxon>
        <taxon>Mycobacteriales</taxon>
        <taxon>Mycobacteriaceae</taxon>
        <taxon>Mycobacteroides</taxon>
    </lineage>
</organism>
<protein>
    <submittedName>
        <fullName evidence="3">Terminase large subunit</fullName>
    </submittedName>
</protein>
<reference evidence="3 4" key="1">
    <citation type="submission" date="2019-06" db="EMBL/GenBank/DDBJ databases">
        <title>Whole geneome sequnce of Mycobacteroides chelonae M77 isolated from bovine milk from Meghalaya, India.</title>
        <authorList>
            <person name="Vise E."/>
            <person name="Das S."/>
            <person name="Garg A."/>
            <person name="Ghatak S."/>
            <person name="Shakuntala I."/>
            <person name="Milton A.A.P."/>
            <person name="Karam A."/>
            <person name="Sanjukta R."/>
            <person name="Puro K."/>
            <person name="Sen A."/>
        </authorList>
    </citation>
    <scope>NUCLEOTIDE SEQUENCE [LARGE SCALE GENOMIC DNA]</scope>
    <source>
        <strain evidence="3 4">M77</strain>
    </source>
</reference>
<feature type="domain" description="Terminase large subunit-like endonuclease" evidence="2">
    <location>
        <begin position="301"/>
        <end position="570"/>
    </location>
</feature>
<dbReference type="PANTHER" id="PTHR41287:SF1">
    <property type="entry name" value="PROTEIN YMFN"/>
    <property type="match status" value="1"/>
</dbReference>
<dbReference type="AlphaFoldDB" id="A0AB73U6N0"/>